<dbReference type="RefSeq" id="WP_095095387.1">
    <property type="nucleotide sequence ID" value="NZ_CAMIQD010000003.1"/>
</dbReference>
<name>A0A240AML9_SERFI</name>
<dbReference type="Proteomes" id="UP000215134">
    <property type="component" value="Chromosome 1"/>
</dbReference>
<sequence>MDINNKTALGEIIAKALAMKGIPKQKHISHTSRVLDITTAAAQKKMTGASNWEVSQLVKVIDSIDMKMSDFFDIFNYSVNEVHTATWHDGKANIKCKIYLSTANSNEPTEYSALKINDEWVVFHTDDIKDEVLFESKRNIEIIQLYPQKHNVKKHRIAILDDDKNIVDSLQEIIGHGQYIVDSFYNIESLEESLKRSPYDAYILDWVVGTKTVFNTIKEIRKSENKNAMVLVLTGQLSGIVDREIASAINDYDITGPHEKPIKASVIKSIIDKHFPK</sequence>
<dbReference type="InterPro" id="IPR011006">
    <property type="entry name" value="CheY-like_superfamily"/>
</dbReference>
<dbReference type="SUPFAM" id="SSF52172">
    <property type="entry name" value="CheY-like"/>
    <property type="match status" value="1"/>
</dbReference>
<dbReference type="GO" id="GO:0000160">
    <property type="term" value="P:phosphorelay signal transduction system"/>
    <property type="evidence" value="ECO:0007669"/>
    <property type="project" value="InterPro"/>
</dbReference>
<dbReference type="InterPro" id="IPR001789">
    <property type="entry name" value="Sig_transdc_resp-reg_receiver"/>
</dbReference>
<evidence type="ECO:0000256" key="1">
    <source>
        <dbReference type="PROSITE-ProRule" id="PRU00169"/>
    </source>
</evidence>
<accession>A0A240AML9</accession>
<feature type="modified residue" description="4-aspartylphosphate" evidence="1">
    <location>
        <position position="205"/>
    </location>
</feature>
<reference evidence="3 4" key="1">
    <citation type="submission" date="2017-06" db="EMBL/GenBank/DDBJ databases">
        <authorList>
            <consortium name="Pathogen Informatics"/>
        </authorList>
    </citation>
    <scope>NUCLEOTIDE SEQUENCE [LARGE SCALE GENOMIC DNA]</scope>
    <source>
        <strain evidence="3 4">NCTC12148</strain>
    </source>
</reference>
<dbReference type="SMART" id="SM00448">
    <property type="entry name" value="REC"/>
    <property type="match status" value="1"/>
</dbReference>
<dbReference type="GeneID" id="75025605"/>
<dbReference type="InterPro" id="IPR013975">
    <property type="entry name" value="Tscrpt_reg_BetR_N"/>
</dbReference>
<evidence type="ECO:0000259" key="2">
    <source>
        <dbReference type="PROSITE" id="PS50110"/>
    </source>
</evidence>
<evidence type="ECO:0000313" key="4">
    <source>
        <dbReference type="Proteomes" id="UP000215134"/>
    </source>
</evidence>
<dbReference type="PROSITE" id="PS50110">
    <property type="entry name" value="RESPONSE_REGULATORY"/>
    <property type="match status" value="1"/>
</dbReference>
<gene>
    <name evidence="3" type="ORF">SAMEA4384070_00415</name>
</gene>
<proteinExistence type="predicted"/>
<keyword evidence="1" id="KW-0597">Phosphoprotein</keyword>
<dbReference type="Gene3D" id="3.40.50.2300">
    <property type="match status" value="1"/>
</dbReference>
<feature type="domain" description="Response regulatory" evidence="2">
    <location>
        <begin position="156"/>
        <end position="275"/>
    </location>
</feature>
<dbReference type="AlphaFoldDB" id="A0A240AML9"/>
<protein>
    <submittedName>
        <fullName evidence="3">BetR domain</fullName>
    </submittedName>
</protein>
<dbReference type="Pfam" id="PF08667">
    <property type="entry name" value="BetR"/>
    <property type="match status" value="1"/>
</dbReference>
<evidence type="ECO:0000313" key="3">
    <source>
        <dbReference type="EMBL" id="SNV84657.1"/>
    </source>
</evidence>
<organism evidence="3 4">
    <name type="scientific">Serratia ficaria</name>
    <dbReference type="NCBI Taxonomy" id="61651"/>
    <lineage>
        <taxon>Bacteria</taxon>
        <taxon>Pseudomonadati</taxon>
        <taxon>Pseudomonadota</taxon>
        <taxon>Gammaproteobacteria</taxon>
        <taxon>Enterobacterales</taxon>
        <taxon>Yersiniaceae</taxon>
        <taxon>Serratia</taxon>
    </lineage>
</organism>
<dbReference type="EMBL" id="LT906479">
    <property type="protein sequence ID" value="SNV84657.1"/>
    <property type="molecule type" value="Genomic_DNA"/>
</dbReference>
<dbReference type="KEGG" id="sfj:SAMEA4384070_0415"/>
<dbReference type="Pfam" id="PF00072">
    <property type="entry name" value="Response_reg"/>
    <property type="match status" value="1"/>
</dbReference>
<dbReference type="OrthoDB" id="6492361at2"/>
<keyword evidence="4" id="KW-1185">Reference proteome</keyword>